<sequence length="125" mass="14266">MRVEKLSTLLLCRIALAISWIYQGAVPKLMCQSSGELELLGHIIPIYKWACIAMQWMGYGEILFGVFLLIARWQWAFWLNIIALIGLLFFVGIFEPTMLTLPFNPLTLNVALIALSLIAIRELRQ</sequence>
<dbReference type="HOGENOM" id="CLU_135455_1_0_10"/>
<evidence type="ECO:0000313" key="2">
    <source>
        <dbReference type="EMBL" id="ABB28233.1"/>
    </source>
</evidence>
<dbReference type="STRING" id="340177.Cag_0970"/>
<accession>Q3ARZ2</accession>
<dbReference type="eggNOG" id="ENOG50333P5">
    <property type="taxonomic scope" value="Bacteria"/>
</dbReference>
<dbReference type="KEGG" id="cch:Cag_0970"/>
<keyword evidence="1" id="KW-1133">Transmembrane helix</keyword>
<evidence type="ECO:0008006" key="3">
    <source>
        <dbReference type="Google" id="ProtNLM"/>
    </source>
</evidence>
<dbReference type="EMBL" id="CP000108">
    <property type="protein sequence ID" value="ABB28233.1"/>
    <property type="molecule type" value="Genomic_DNA"/>
</dbReference>
<proteinExistence type="predicted"/>
<organism evidence="2">
    <name type="scientific">Chlorobium chlorochromatii (strain CaD3)</name>
    <dbReference type="NCBI Taxonomy" id="340177"/>
    <lineage>
        <taxon>Bacteria</taxon>
        <taxon>Pseudomonadati</taxon>
        <taxon>Chlorobiota</taxon>
        <taxon>Chlorobiia</taxon>
        <taxon>Chlorobiales</taxon>
        <taxon>Chlorobiaceae</taxon>
        <taxon>Chlorobium/Pelodictyon group</taxon>
        <taxon>Chlorobium</taxon>
    </lineage>
</organism>
<dbReference type="OrthoDB" id="6199084at2"/>
<feature type="transmembrane region" description="Helical" evidence="1">
    <location>
        <begin position="47"/>
        <end position="70"/>
    </location>
</feature>
<keyword evidence="1" id="KW-0472">Membrane</keyword>
<dbReference type="Pfam" id="PF13781">
    <property type="entry name" value="DoxX_3"/>
    <property type="match status" value="1"/>
</dbReference>
<gene>
    <name evidence="2" type="ordered locus">Cag_0970</name>
</gene>
<protein>
    <recommendedName>
        <fullName evidence="3">DoxX</fullName>
    </recommendedName>
</protein>
<dbReference type="InterPro" id="IPR025695">
    <property type="entry name" value="DoxX-like"/>
</dbReference>
<name>Q3ARZ2_CHLCH</name>
<keyword evidence="1" id="KW-0812">Transmembrane</keyword>
<reference evidence="2" key="1">
    <citation type="submission" date="2005-08" db="EMBL/GenBank/DDBJ databases">
        <title>Complete sequence of Chlorobium chlorochromatii CaD3.</title>
        <authorList>
            <person name="Copeland A."/>
            <person name="Lucas S."/>
            <person name="Lapidus A."/>
            <person name="Barry K."/>
            <person name="Detter J.C."/>
            <person name="Glavina T."/>
            <person name="Hammon N."/>
            <person name="Israni S."/>
            <person name="Pitluck S."/>
            <person name="Bryant D."/>
            <person name="Schmutz J."/>
            <person name="Larimer F."/>
            <person name="Land M."/>
            <person name="Kyrpides N."/>
            <person name="Ivanova N."/>
            <person name="Richardson P."/>
        </authorList>
    </citation>
    <scope>NUCLEOTIDE SEQUENCE [LARGE SCALE GENOMIC DNA]</scope>
    <source>
        <strain evidence="2">CaD3</strain>
    </source>
</reference>
<evidence type="ECO:0000256" key="1">
    <source>
        <dbReference type="SAM" id="Phobius"/>
    </source>
</evidence>
<feature type="transmembrane region" description="Helical" evidence="1">
    <location>
        <begin position="77"/>
        <end position="94"/>
    </location>
</feature>
<dbReference type="AlphaFoldDB" id="Q3ARZ2"/>
<feature type="transmembrane region" description="Helical" evidence="1">
    <location>
        <begin position="106"/>
        <end position="123"/>
    </location>
</feature>